<reference evidence="1 2" key="1">
    <citation type="submission" date="2021-05" db="EMBL/GenBank/DDBJ databases">
        <title>Isolation, identification, and the growth promoting effects of Pantoea dispersa strain YSD J2 from the aboveground leaves of Cyperus esculentus L.Var. Sativus.</title>
        <authorList>
            <person name="Wang S."/>
            <person name="Tang X.M."/>
            <person name="Huang Y.N."/>
        </authorList>
    </citation>
    <scope>NUCLEOTIDE SEQUENCE [LARGE SCALE GENOMIC DNA]</scope>
    <source>
        <strain evidence="2">YSD YN2</strain>
    </source>
</reference>
<proteinExistence type="predicted"/>
<sequence>MELQLRFFAINGKAGISRVMYLWKCYLWQSTAPAAPLHLRNGHTLFAKQSVSLMGSSEVRWYFILPTEDMCTLDDHSSNCELMQF</sequence>
<organism evidence="1 2">
    <name type="scientific">Siccibacter colletis</name>
    <dbReference type="NCBI Taxonomy" id="1505757"/>
    <lineage>
        <taxon>Bacteria</taxon>
        <taxon>Pseudomonadati</taxon>
        <taxon>Pseudomonadota</taxon>
        <taxon>Gammaproteobacteria</taxon>
        <taxon>Enterobacterales</taxon>
        <taxon>Enterobacteriaceae</taxon>
        <taxon>Siccibacter</taxon>
    </lineage>
</organism>
<protein>
    <submittedName>
        <fullName evidence="1">Uncharacterized protein</fullName>
    </submittedName>
</protein>
<keyword evidence="2" id="KW-1185">Reference proteome</keyword>
<dbReference type="RefSeq" id="WP_264385825.1">
    <property type="nucleotide sequence ID" value="NZ_CP074352.1"/>
</dbReference>
<evidence type="ECO:0000313" key="2">
    <source>
        <dbReference type="Proteomes" id="UP001156318"/>
    </source>
</evidence>
<name>A0ABY6JHC9_9ENTR</name>
<dbReference type="EMBL" id="CP074352">
    <property type="protein sequence ID" value="UYU33236.1"/>
    <property type="molecule type" value="Genomic_DNA"/>
</dbReference>
<dbReference type="Proteomes" id="UP001156318">
    <property type="component" value="Chromosome"/>
</dbReference>
<evidence type="ECO:0000313" key="1">
    <source>
        <dbReference type="EMBL" id="UYU33236.1"/>
    </source>
</evidence>
<gene>
    <name evidence="1" type="ORF">KFZ77_06915</name>
</gene>
<accession>A0ABY6JHC9</accession>